<dbReference type="GO" id="GO:0016887">
    <property type="term" value="F:ATP hydrolysis activity"/>
    <property type="evidence" value="ECO:0007669"/>
    <property type="project" value="InterPro"/>
</dbReference>
<dbReference type="SUPFAM" id="SSF52540">
    <property type="entry name" value="P-loop containing nucleoside triphosphate hydrolases"/>
    <property type="match status" value="1"/>
</dbReference>
<dbReference type="InterPro" id="IPR051782">
    <property type="entry name" value="ABC_Transporter_VariousFunc"/>
</dbReference>
<keyword evidence="2" id="KW-0547">Nucleotide-binding</keyword>
<dbReference type="InterPro" id="IPR003593">
    <property type="entry name" value="AAA+_ATPase"/>
</dbReference>
<feature type="domain" description="ABC transporter" evidence="4">
    <location>
        <begin position="4"/>
        <end position="228"/>
    </location>
</feature>
<keyword evidence="1" id="KW-0813">Transport</keyword>
<evidence type="ECO:0000259" key="4">
    <source>
        <dbReference type="PROSITE" id="PS50893"/>
    </source>
</evidence>
<dbReference type="PANTHER" id="PTHR42939:SF1">
    <property type="entry name" value="ABC TRANSPORTER ATP-BINDING PROTEIN ALBC-RELATED"/>
    <property type="match status" value="1"/>
</dbReference>
<keyword evidence="3 5" id="KW-0067">ATP-binding</keyword>
<accession>A0A832TFK6</accession>
<reference evidence="5" key="1">
    <citation type="journal article" date="2020" name="bioRxiv">
        <title>A rank-normalized archaeal taxonomy based on genome phylogeny resolves widespread incomplete and uneven classifications.</title>
        <authorList>
            <person name="Rinke C."/>
            <person name="Chuvochina M."/>
            <person name="Mussig A.J."/>
            <person name="Chaumeil P.-A."/>
            <person name="Waite D.W."/>
            <person name="Whitman W.B."/>
            <person name="Parks D.H."/>
            <person name="Hugenholtz P."/>
        </authorList>
    </citation>
    <scope>NUCLEOTIDE SEQUENCE</scope>
    <source>
        <strain evidence="5">UBA8838</strain>
    </source>
</reference>
<evidence type="ECO:0000256" key="1">
    <source>
        <dbReference type="ARBA" id="ARBA00022448"/>
    </source>
</evidence>
<dbReference type="EMBL" id="DUJO01000019">
    <property type="protein sequence ID" value="HII73526.1"/>
    <property type="molecule type" value="Genomic_DNA"/>
</dbReference>
<dbReference type="OMA" id="HIMSIAE"/>
<gene>
    <name evidence="5" type="ORF">HA332_03900</name>
</gene>
<name>A0A832TFK6_9CREN</name>
<dbReference type="InterPro" id="IPR003439">
    <property type="entry name" value="ABC_transporter-like_ATP-bd"/>
</dbReference>
<evidence type="ECO:0000256" key="3">
    <source>
        <dbReference type="ARBA" id="ARBA00022840"/>
    </source>
</evidence>
<dbReference type="PANTHER" id="PTHR42939">
    <property type="entry name" value="ABC TRANSPORTER ATP-BINDING PROTEIN ALBC-RELATED"/>
    <property type="match status" value="1"/>
</dbReference>
<sequence length="237" mass="26273">MNCIELRNVVKKYGKVTALNNVSFTIECGEKVALLGPNGAGKSTTLKLIVGLLRPDNGEVLVKGLDPFSTKARGIIGYLPEDASPYLMLTVRENLEYIASLRGVNNVKDKVDKLLDFLALRQYEKNRVMSLSRGNRQKLALALALIHDPEILLLDEPLNYLDIPTQERVISLLNSMTNATMLVSTHIMSIARRLASKVIVLSNGQVVWQGNISDLKKFGEENEPIESIVARLMESVK</sequence>
<comment type="caution">
    <text evidence="5">The sequence shown here is derived from an EMBL/GenBank/DDBJ whole genome shotgun (WGS) entry which is preliminary data.</text>
</comment>
<dbReference type="GO" id="GO:0005524">
    <property type="term" value="F:ATP binding"/>
    <property type="evidence" value="ECO:0007669"/>
    <property type="project" value="UniProtKB-KW"/>
</dbReference>
<dbReference type="Gene3D" id="3.40.50.300">
    <property type="entry name" value="P-loop containing nucleotide triphosphate hydrolases"/>
    <property type="match status" value="1"/>
</dbReference>
<dbReference type="PROSITE" id="PS50893">
    <property type="entry name" value="ABC_TRANSPORTER_2"/>
    <property type="match status" value="1"/>
</dbReference>
<dbReference type="Proteomes" id="UP000646844">
    <property type="component" value="Unassembled WGS sequence"/>
</dbReference>
<dbReference type="CDD" id="cd03230">
    <property type="entry name" value="ABC_DR_subfamily_A"/>
    <property type="match status" value="1"/>
</dbReference>
<organism evidence="5 6">
    <name type="scientific">Sulfurisphaera tokodaii</name>
    <dbReference type="NCBI Taxonomy" id="111955"/>
    <lineage>
        <taxon>Archaea</taxon>
        <taxon>Thermoproteota</taxon>
        <taxon>Thermoprotei</taxon>
        <taxon>Sulfolobales</taxon>
        <taxon>Sulfolobaceae</taxon>
        <taxon>Sulfurisphaera</taxon>
    </lineage>
</organism>
<dbReference type="SMART" id="SM00382">
    <property type="entry name" value="AAA"/>
    <property type="match status" value="1"/>
</dbReference>
<evidence type="ECO:0000256" key="2">
    <source>
        <dbReference type="ARBA" id="ARBA00022741"/>
    </source>
</evidence>
<dbReference type="Pfam" id="PF00005">
    <property type="entry name" value="ABC_tran"/>
    <property type="match status" value="1"/>
</dbReference>
<proteinExistence type="predicted"/>
<dbReference type="GeneID" id="1459617"/>
<evidence type="ECO:0000313" key="6">
    <source>
        <dbReference type="Proteomes" id="UP000646844"/>
    </source>
</evidence>
<protein>
    <submittedName>
        <fullName evidence="5">ABC transporter ATP-binding protein</fullName>
    </submittedName>
</protein>
<evidence type="ECO:0000313" key="5">
    <source>
        <dbReference type="EMBL" id="HII73526.1"/>
    </source>
</evidence>
<dbReference type="InterPro" id="IPR027417">
    <property type="entry name" value="P-loop_NTPase"/>
</dbReference>
<dbReference type="RefSeq" id="WP_010979631.1">
    <property type="nucleotide sequence ID" value="NZ_BAABQO010000003.1"/>
</dbReference>
<dbReference type="AlphaFoldDB" id="A0A832TFK6"/>